<dbReference type="InterPro" id="IPR036282">
    <property type="entry name" value="Glutathione-S-Trfase_C_sf"/>
</dbReference>
<dbReference type="PROSITE" id="PS50404">
    <property type="entry name" value="GST_NTER"/>
    <property type="match status" value="1"/>
</dbReference>
<comment type="caution">
    <text evidence="5">The sequence shown here is derived from an EMBL/GenBank/DDBJ whole genome shotgun (WGS) entry which is preliminary data.</text>
</comment>
<dbReference type="Gene3D" id="1.20.1050.10">
    <property type="match status" value="1"/>
</dbReference>
<organism evidence="5 6">
    <name type="scientific">Pseudodonghicola xiamenensis</name>
    <dbReference type="NCBI Taxonomy" id="337702"/>
    <lineage>
        <taxon>Bacteria</taxon>
        <taxon>Pseudomonadati</taxon>
        <taxon>Pseudomonadota</taxon>
        <taxon>Alphaproteobacteria</taxon>
        <taxon>Rhodobacterales</taxon>
        <taxon>Paracoccaceae</taxon>
        <taxon>Pseudodonghicola</taxon>
    </lineage>
</organism>
<dbReference type="SUPFAM" id="SSF52833">
    <property type="entry name" value="Thioredoxin-like"/>
    <property type="match status" value="1"/>
</dbReference>
<dbReference type="EMBL" id="BNAP01000002">
    <property type="protein sequence ID" value="GHG83490.1"/>
    <property type="molecule type" value="Genomic_DNA"/>
</dbReference>
<evidence type="ECO:0000259" key="3">
    <source>
        <dbReference type="PROSITE" id="PS50404"/>
    </source>
</evidence>
<evidence type="ECO:0000259" key="4">
    <source>
        <dbReference type="PROSITE" id="PS50405"/>
    </source>
</evidence>
<name>A0A8J3MC32_9RHOB</name>
<evidence type="ECO:0000313" key="5">
    <source>
        <dbReference type="EMBL" id="GHG83490.1"/>
    </source>
</evidence>
<evidence type="ECO:0000256" key="2">
    <source>
        <dbReference type="ARBA" id="ARBA00022679"/>
    </source>
</evidence>
<proteinExistence type="predicted"/>
<protein>
    <recommendedName>
        <fullName evidence="1">glutathione transferase</fullName>
        <ecNumber evidence="1">2.5.1.18</ecNumber>
    </recommendedName>
</protein>
<accession>A0A8J3MC32</accession>
<evidence type="ECO:0000313" key="6">
    <source>
        <dbReference type="Proteomes" id="UP000611500"/>
    </source>
</evidence>
<reference evidence="5" key="2">
    <citation type="submission" date="2020-09" db="EMBL/GenBank/DDBJ databases">
        <authorList>
            <person name="Sun Q."/>
            <person name="Zhou Y."/>
        </authorList>
    </citation>
    <scope>NUCLEOTIDE SEQUENCE</scope>
    <source>
        <strain evidence="5">CGMCC 1.7081</strain>
    </source>
</reference>
<dbReference type="PROSITE" id="PS50405">
    <property type="entry name" value="GST_CTER"/>
    <property type="match status" value="1"/>
</dbReference>
<dbReference type="PANTHER" id="PTHR43900">
    <property type="entry name" value="GLUTATHIONE S-TRANSFERASE RHO"/>
    <property type="match status" value="1"/>
</dbReference>
<feature type="domain" description="GST N-terminal" evidence="3">
    <location>
        <begin position="7"/>
        <end position="83"/>
    </location>
</feature>
<dbReference type="Gene3D" id="3.40.30.10">
    <property type="entry name" value="Glutaredoxin"/>
    <property type="match status" value="1"/>
</dbReference>
<dbReference type="AlphaFoldDB" id="A0A8J3MC32"/>
<dbReference type="Pfam" id="PF13410">
    <property type="entry name" value="GST_C_2"/>
    <property type="match status" value="1"/>
</dbReference>
<reference evidence="5" key="1">
    <citation type="journal article" date="2014" name="Int. J. Syst. Evol. Microbiol.">
        <title>Complete genome sequence of Corynebacterium casei LMG S-19264T (=DSM 44701T), isolated from a smear-ripened cheese.</title>
        <authorList>
            <consortium name="US DOE Joint Genome Institute (JGI-PGF)"/>
            <person name="Walter F."/>
            <person name="Albersmeier A."/>
            <person name="Kalinowski J."/>
            <person name="Ruckert C."/>
        </authorList>
    </citation>
    <scope>NUCLEOTIDE SEQUENCE</scope>
    <source>
        <strain evidence="5">CGMCC 1.7081</strain>
    </source>
</reference>
<dbReference type="RefSeq" id="WP_035366227.1">
    <property type="nucleotide sequence ID" value="NZ_BNAP01000002.1"/>
</dbReference>
<keyword evidence="6" id="KW-1185">Reference proteome</keyword>
<dbReference type="GO" id="GO:0004364">
    <property type="term" value="F:glutathione transferase activity"/>
    <property type="evidence" value="ECO:0007669"/>
    <property type="project" value="UniProtKB-EC"/>
</dbReference>
<dbReference type="SFLD" id="SFLDS00019">
    <property type="entry name" value="Glutathione_Transferase_(cytos"/>
    <property type="match status" value="1"/>
</dbReference>
<dbReference type="CDD" id="cd00299">
    <property type="entry name" value="GST_C_family"/>
    <property type="match status" value="1"/>
</dbReference>
<gene>
    <name evidence="5" type="ORF">GCM10010961_08920</name>
</gene>
<sequence>MSNPPHETLTLYTYPPSSYCQSVRMMLAECGLEARIVEIDPFAGTDATPHPFHAVPVLEEEGLQLYETAAILRYLDAAHADGCFTPGDPRSLARMAQVEGIADSWGYWPLVRQVYGERIFAPLDGKRPDEAIIAEGLERARRVLSALDDIAEEGLVLSGRVLTLADVHLAPMLGFFAATAEGKEMLAGHPALQGWFDAMARRQSYRSTSPLTT</sequence>
<keyword evidence="2" id="KW-0808">Transferase</keyword>
<feature type="domain" description="GST C-terminal" evidence="4">
    <location>
        <begin position="88"/>
        <end position="213"/>
    </location>
</feature>
<dbReference type="Proteomes" id="UP000611500">
    <property type="component" value="Unassembled WGS sequence"/>
</dbReference>
<dbReference type="CDD" id="cd00570">
    <property type="entry name" value="GST_N_family"/>
    <property type="match status" value="1"/>
</dbReference>
<dbReference type="InterPro" id="IPR010987">
    <property type="entry name" value="Glutathione-S-Trfase_C-like"/>
</dbReference>
<dbReference type="InterPro" id="IPR036249">
    <property type="entry name" value="Thioredoxin-like_sf"/>
</dbReference>
<dbReference type="EC" id="2.5.1.18" evidence="1"/>
<dbReference type="InterPro" id="IPR040079">
    <property type="entry name" value="Glutathione_S-Trfase"/>
</dbReference>
<dbReference type="SUPFAM" id="SSF47616">
    <property type="entry name" value="GST C-terminal domain-like"/>
    <property type="match status" value="1"/>
</dbReference>
<dbReference type="PANTHER" id="PTHR43900:SF3">
    <property type="entry name" value="GLUTATHIONE S-TRANSFERASE RHO"/>
    <property type="match status" value="1"/>
</dbReference>
<dbReference type="SFLD" id="SFLDG00358">
    <property type="entry name" value="Main_(cytGST)"/>
    <property type="match status" value="1"/>
</dbReference>
<dbReference type="GO" id="GO:0005737">
    <property type="term" value="C:cytoplasm"/>
    <property type="evidence" value="ECO:0007669"/>
    <property type="project" value="TreeGrafter"/>
</dbReference>
<evidence type="ECO:0000256" key="1">
    <source>
        <dbReference type="ARBA" id="ARBA00012452"/>
    </source>
</evidence>
<dbReference type="GO" id="GO:0043295">
    <property type="term" value="F:glutathione binding"/>
    <property type="evidence" value="ECO:0007669"/>
    <property type="project" value="TreeGrafter"/>
</dbReference>
<dbReference type="InterPro" id="IPR004045">
    <property type="entry name" value="Glutathione_S-Trfase_N"/>
</dbReference>
<dbReference type="Pfam" id="PF13417">
    <property type="entry name" value="GST_N_3"/>
    <property type="match status" value="1"/>
</dbReference>